<proteinExistence type="predicted"/>
<evidence type="ECO:0000313" key="2">
    <source>
        <dbReference type="EMBL" id="SPC09861.1"/>
    </source>
</evidence>
<feature type="region of interest" description="Disordered" evidence="1">
    <location>
        <begin position="179"/>
        <end position="262"/>
    </location>
</feature>
<feature type="compositionally biased region" description="Low complexity" evidence="1">
    <location>
        <begin position="140"/>
        <end position="151"/>
    </location>
</feature>
<dbReference type="Proteomes" id="UP000257139">
    <property type="component" value="Chromosome CBM2594_a"/>
</dbReference>
<feature type="region of interest" description="Disordered" evidence="1">
    <location>
        <begin position="311"/>
        <end position="337"/>
    </location>
</feature>
<organism evidence="2">
    <name type="scientific">Cupriavidus taiwanensis</name>
    <dbReference type="NCBI Taxonomy" id="164546"/>
    <lineage>
        <taxon>Bacteria</taxon>
        <taxon>Pseudomonadati</taxon>
        <taxon>Pseudomonadota</taxon>
        <taxon>Betaproteobacteria</taxon>
        <taxon>Burkholderiales</taxon>
        <taxon>Burkholderiaceae</taxon>
        <taxon>Cupriavidus</taxon>
    </lineage>
</organism>
<reference evidence="2" key="1">
    <citation type="submission" date="2018-01" db="EMBL/GenBank/DDBJ databases">
        <authorList>
            <person name="Clerissi C."/>
        </authorList>
    </citation>
    <scope>NUCLEOTIDE SEQUENCE [LARGE SCALE GENOMIC DNA]</scope>
    <source>
        <strain evidence="2">Cupriavidus taiwanensis STM 6021</strain>
    </source>
</reference>
<feature type="region of interest" description="Disordered" evidence="1">
    <location>
        <begin position="1"/>
        <end position="160"/>
    </location>
</feature>
<dbReference type="AlphaFoldDB" id="A0A7Z7J7J2"/>
<sequence length="337" mass="36810">MQLLAFPPGRELGHEDGGTDHLPGQGPERQEGLPDQPELLVRPPGGARGQGLPEAQAPGHPDRRRRPASAGAGEGLCAVRRQDQGLRRRHGDYRQLGQRPGAADQGGQGRRAHHQLLHLLRRHHRRADRHGRGRRRARQVRGLLQPQQQGLPRRRHHRGLQEEVQRRLLRDGLVHRHCHAQQGDEGRQLDRPGQGGQGAGRHQGRQHERHGRDAQHRPPGAAAAGGGHLDQGRRQGSQVRPGKHRLRLEDQRADGPVRVGPADLVPDEAAGLTWRRCAATLTKWPRGLHTSGLSGRHSGLFPDHNGECPGAMSAPGGGAHPRSTRTVAGMPRMAAPA</sequence>
<feature type="compositionally biased region" description="Basic residues" evidence="1">
    <location>
        <begin position="110"/>
        <end position="139"/>
    </location>
</feature>
<protein>
    <submittedName>
        <fullName evidence="2">Uncharacterized protein</fullName>
    </submittedName>
</protein>
<evidence type="ECO:0000256" key="1">
    <source>
        <dbReference type="SAM" id="MobiDB-lite"/>
    </source>
</evidence>
<name>A0A7Z7J7J2_9BURK</name>
<gene>
    <name evidence="2" type="ORF">CBM2594_A41181</name>
</gene>
<accession>A0A7Z7J7J2</accession>
<comment type="caution">
    <text evidence="2">The sequence shown here is derived from an EMBL/GenBank/DDBJ whole genome shotgun (WGS) entry which is preliminary data.</text>
</comment>
<dbReference type="EMBL" id="OGUU01000008">
    <property type="protein sequence ID" value="SPC09861.1"/>
    <property type="molecule type" value="Genomic_DNA"/>
</dbReference>